<evidence type="ECO:0000256" key="2">
    <source>
        <dbReference type="ARBA" id="ARBA00010742"/>
    </source>
</evidence>
<evidence type="ECO:0000256" key="3">
    <source>
        <dbReference type="ARBA" id="ARBA00022729"/>
    </source>
</evidence>
<evidence type="ECO:0000313" key="5">
    <source>
        <dbReference type="EMBL" id="NWF47694.1"/>
    </source>
</evidence>
<keyword evidence="3" id="KW-0732">Signal</keyword>
<dbReference type="Proteomes" id="UP000545507">
    <property type="component" value="Unassembled WGS sequence"/>
</dbReference>
<evidence type="ECO:0000313" key="6">
    <source>
        <dbReference type="Proteomes" id="UP000545507"/>
    </source>
</evidence>
<comment type="caution">
    <text evidence="5">The sequence shown here is derived from an EMBL/GenBank/DDBJ whole genome shotgun (WGS) entry which is preliminary data.</text>
</comment>
<keyword evidence="6" id="KW-1185">Reference proteome</keyword>
<comment type="similarity">
    <text evidence="2">Belongs to the bacterial solute-binding protein SsuA/TauA family.</text>
</comment>
<dbReference type="Gene3D" id="3.40.190.10">
    <property type="entry name" value="Periplasmic binding protein-like II"/>
    <property type="match status" value="2"/>
</dbReference>
<dbReference type="AlphaFoldDB" id="A0A7Y8H0N7"/>
<dbReference type="GO" id="GO:0042597">
    <property type="term" value="C:periplasmic space"/>
    <property type="evidence" value="ECO:0007669"/>
    <property type="project" value="UniProtKB-SubCell"/>
</dbReference>
<evidence type="ECO:0000256" key="4">
    <source>
        <dbReference type="SAM" id="MobiDB-lite"/>
    </source>
</evidence>
<organism evidence="5 6">
    <name type="scientific">Hydrogenophaga aromaticivorans</name>
    <dbReference type="NCBI Taxonomy" id="2610898"/>
    <lineage>
        <taxon>Bacteria</taxon>
        <taxon>Pseudomonadati</taxon>
        <taxon>Pseudomonadota</taxon>
        <taxon>Betaproteobacteria</taxon>
        <taxon>Burkholderiales</taxon>
        <taxon>Comamonadaceae</taxon>
        <taxon>Hydrogenophaga</taxon>
    </lineage>
</organism>
<evidence type="ECO:0000256" key="1">
    <source>
        <dbReference type="ARBA" id="ARBA00004418"/>
    </source>
</evidence>
<feature type="region of interest" description="Disordered" evidence="4">
    <location>
        <begin position="1"/>
        <end position="56"/>
    </location>
</feature>
<gene>
    <name evidence="5" type="ORF">F3K02_20925</name>
</gene>
<protein>
    <submittedName>
        <fullName evidence="5">Uncharacterized protein</fullName>
    </submittedName>
</protein>
<dbReference type="PANTHER" id="PTHR30024:SF47">
    <property type="entry name" value="TAURINE-BINDING PERIPLASMIC PROTEIN"/>
    <property type="match status" value="1"/>
</dbReference>
<name>A0A7Y8H0N7_9BURK</name>
<reference evidence="5 6" key="1">
    <citation type="submission" date="2019-09" db="EMBL/GenBank/DDBJ databases">
        <title>Hydrogenophaga aromatica sp. nov., isolated from a para-xylene-degrading enrichment culture.</title>
        <authorList>
            <person name="Tancsics A."/>
            <person name="Banerjee S."/>
        </authorList>
    </citation>
    <scope>NUCLEOTIDE SEQUENCE [LARGE SCALE GENOMIC DNA]</scope>
    <source>
        <strain evidence="5 6">D2P1</strain>
    </source>
</reference>
<dbReference type="PANTHER" id="PTHR30024">
    <property type="entry name" value="ALIPHATIC SULFONATES-BINDING PROTEIN-RELATED"/>
    <property type="match status" value="1"/>
</dbReference>
<proteinExistence type="inferred from homology"/>
<accession>A0A7Y8H0N7</accession>
<dbReference type="SUPFAM" id="SSF53850">
    <property type="entry name" value="Periplasmic binding protein-like II"/>
    <property type="match status" value="1"/>
</dbReference>
<sequence length="389" mass="41607">MDTTPGRIWGVKSKHPGRWPGDGDKMFEATPPSTMPPPAGRPDSPTNHSDMHRSSGRRLAWQRWQTAARAVLSIGVLTVWLGLAACSEPPVPTLTVGMNTWVGYDPLVLARDRQLIDTQQVKVVDLSSGSETLRHFRNGLLDAAALTLDEALRLSDEGFDLRVVAVLDASTGADVVLVNPAVQSLAQLHGAGIAVEGTTVGALMLERLLQAAGLEQTDVNVVSMEATLHLSALRSGHVSAAVSYEPVAGLLRAAGYKDIFDSRLMPGDIVDVLVVRASTLQERPAQVDALLAGWQRGLQALQESPEAAARLLAPGVELSPEDYLATLQKLTFYTTEQSLELLSGAPPALGQDASRLVTALQTMGLIKAAPDWRRLLAPEPARRLKAVAE</sequence>
<comment type="subcellular location">
    <subcellularLocation>
        <location evidence="1">Periplasm</location>
    </subcellularLocation>
</comment>
<dbReference type="Pfam" id="PF13379">
    <property type="entry name" value="NMT1_2"/>
    <property type="match status" value="1"/>
</dbReference>
<dbReference type="EMBL" id="VYGV01000018">
    <property type="protein sequence ID" value="NWF47694.1"/>
    <property type="molecule type" value="Genomic_DNA"/>
</dbReference>